<feature type="transmembrane region" description="Helical" evidence="1">
    <location>
        <begin position="38"/>
        <end position="58"/>
    </location>
</feature>
<dbReference type="EMBL" id="QSWH01000003">
    <property type="protein sequence ID" value="RRR23231.1"/>
    <property type="molecule type" value="Genomic_DNA"/>
</dbReference>
<dbReference type="InterPro" id="IPR018392">
    <property type="entry name" value="LysM"/>
</dbReference>
<dbReference type="InterPro" id="IPR036779">
    <property type="entry name" value="LysM_dom_sf"/>
</dbReference>
<accession>A0A345YL17</accession>
<dbReference type="CDD" id="cd00118">
    <property type="entry name" value="LysM"/>
    <property type="match status" value="1"/>
</dbReference>
<dbReference type="Proteomes" id="UP000254236">
    <property type="component" value="Chromosome"/>
</dbReference>
<dbReference type="RefSeq" id="WP_115412373.1">
    <property type="nucleotide sequence ID" value="NZ_CP031356.1"/>
</dbReference>
<dbReference type="EMBL" id="CP031356">
    <property type="protein sequence ID" value="AXK44619.1"/>
    <property type="molecule type" value="Genomic_DNA"/>
</dbReference>
<proteinExistence type="predicted"/>
<reference evidence="4 6" key="2">
    <citation type="submission" date="2018-08" db="EMBL/GenBank/DDBJ databases">
        <title>Brachybacterium saurashtrense DSM 23186.</title>
        <authorList>
            <person name="Li Y."/>
        </authorList>
    </citation>
    <scope>NUCLEOTIDE SEQUENCE [LARGE SCALE GENOMIC DNA]</scope>
    <source>
        <strain evidence="4 6">DSM 23186</strain>
    </source>
</reference>
<keyword evidence="1" id="KW-0472">Membrane</keyword>
<name>A0A345YL17_9MICO</name>
<dbReference type="Pfam" id="PF01476">
    <property type="entry name" value="LysM"/>
    <property type="match status" value="1"/>
</dbReference>
<dbReference type="OrthoDB" id="5084290at2"/>
<evidence type="ECO:0000313" key="6">
    <source>
        <dbReference type="Proteomes" id="UP000282185"/>
    </source>
</evidence>
<gene>
    <name evidence="3" type="ORF">DWV08_02590</name>
    <name evidence="4" type="ORF">DXU92_07720</name>
</gene>
<keyword evidence="1" id="KW-0812">Transmembrane</keyword>
<dbReference type="AlphaFoldDB" id="A0A345YL17"/>
<feature type="domain" description="LysM" evidence="2">
    <location>
        <begin position="73"/>
        <end position="123"/>
    </location>
</feature>
<keyword evidence="1" id="KW-1133">Transmembrane helix</keyword>
<organism evidence="4 6">
    <name type="scientific">Brachybacterium saurashtrense</name>
    <dbReference type="NCBI Taxonomy" id="556288"/>
    <lineage>
        <taxon>Bacteria</taxon>
        <taxon>Bacillati</taxon>
        <taxon>Actinomycetota</taxon>
        <taxon>Actinomycetes</taxon>
        <taxon>Micrococcales</taxon>
        <taxon>Dermabacteraceae</taxon>
        <taxon>Brachybacterium</taxon>
    </lineage>
</organism>
<dbReference type="PROSITE" id="PS51782">
    <property type="entry name" value="LYSM"/>
    <property type="match status" value="1"/>
</dbReference>
<dbReference type="KEGG" id="bsau:DWV08_02590"/>
<reference evidence="3 5" key="1">
    <citation type="submission" date="2018-07" db="EMBL/GenBank/DDBJ databases">
        <title>Brachybacterium saurashtrense DSM 23186 genome sequence.</title>
        <authorList>
            <person name="Guo L."/>
        </authorList>
    </citation>
    <scope>NUCLEOTIDE SEQUENCE [LARGE SCALE GENOMIC DNA]</scope>
    <source>
        <strain evidence="3 5">DSM 23186</strain>
    </source>
</reference>
<sequence>MSTGTAVVLPLTSQRTLRADRAPRARVRLEPTRRGRRLLLAVAFALGLLVALVALLVVDLPSALAGTEAGQPVTVTVEAGDTLWGYAEEYAPEGMSPQDFVSEVRSANHLPTGRITAGQEIVLPAAELPAR</sequence>
<evidence type="ECO:0000313" key="4">
    <source>
        <dbReference type="EMBL" id="RRR23231.1"/>
    </source>
</evidence>
<protein>
    <submittedName>
        <fullName evidence="4">LysM peptidoglycan-binding domain-containing protein</fullName>
    </submittedName>
</protein>
<evidence type="ECO:0000313" key="5">
    <source>
        <dbReference type="Proteomes" id="UP000254236"/>
    </source>
</evidence>
<evidence type="ECO:0000313" key="3">
    <source>
        <dbReference type="EMBL" id="AXK44619.1"/>
    </source>
</evidence>
<dbReference type="Gene3D" id="3.10.350.10">
    <property type="entry name" value="LysM domain"/>
    <property type="match status" value="1"/>
</dbReference>
<keyword evidence="5" id="KW-1185">Reference proteome</keyword>
<evidence type="ECO:0000259" key="2">
    <source>
        <dbReference type="PROSITE" id="PS51782"/>
    </source>
</evidence>
<evidence type="ECO:0000256" key="1">
    <source>
        <dbReference type="SAM" id="Phobius"/>
    </source>
</evidence>
<dbReference type="Proteomes" id="UP000282185">
    <property type="component" value="Unassembled WGS sequence"/>
</dbReference>